<reference evidence="3" key="1">
    <citation type="journal article" date="2016" name="Genome Announc.">
        <title>Draft genome sequences of fungus Aspergillus calidoustus.</title>
        <authorList>
            <person name="Horn F."/>
            <person name="Linde J."/>
            <person name="Mattern D.J."/>
            <person name="Walther G."/>
            <person name="Guthke R."/>
            <person name="Scherlach K."/>
            <person name="Martin K."/>
            <person name="Brakhage A.A."/>
            <person name="Petzke L."/>
            <person name="Valiante V."/>
        </authorList>
    </citation>
    <scope>NUCLEOTIDE SEQUENCE [LARGE SCALE GENOMIC DNA]</scope>
    <source>
        <strain evidence="3">SF006504</strain>
    </source>
</reference>
<dbReference type="EMBL" id="CDMC01000005">
    <property type="protein sequence ID" value="CEL06360.1"/>
    <property type="molecule type" value="Genomic_DNA"/>
</dbReference>
<sequence>MDRVTHVIDPDGEVIIVLQNPNAPFAELSETLTSDNITYLLLGPNDEIQNPAFEALRGEPMKTLKRRKKGRKGFTSASRAEPTPEWPAAEQPVAEPAGELIEEPSEPAAESIDEPSEPAAEPIDEPSEPAAEPIDEPSEPAEEPIEEPSEPAAEPAEDQVTEQPEEHCYRIQVSAKHLILASSVFKKILTGGWKESITYLQKGSVEITADSWDLDALLIMLRIIHCQSYLIPRKLTLEMLAKVAVLGDYYDCREAVVFFADTWINALDNPIPTTYSRDLILWLWVAWYFHLPANFKEATSTAMSMSNGWIDNLGLPIPDDVISMAHKSSNMLDH</sequence>
<proteinExistence type="predicted"/>
<accession>A0A0U5G7R7</accession>
<organism evidence="2 3">
    <name type="scientific">Aspergillus calidoustus</name>
    <dbReference type="NCBI Taxonomy" id="454130"/>
    <lineage>
        <taxon>Eukaryota</taxon>
        <taxon>Fungi</taxon>
        <taxon>Dikarya</taxon>
        <taxon>Ascomycota</taxon>
        <taxon>Pezizomycotina</taxon>
        <taxon>Eurotiomycetes</taxon>
        <taxon>Eurotiomycetidae</taxon>
        <taxon>Eurotiales</taxon>
        <taxon>Aspergillaceae</taxon>
        <taxon>Aspergillus</taxon>
        <taxon>Aspergillus subgen. Nidulantes</taxon>
    </lineage>
</organism>
<protein>
    <recommendedName>
        <fullName evidence="4">BTB domain-containing protein</fullName>
    </recommendedName>
</protein>
<feature type="compositionally biased region" description="Acidic residues" evidence="1">
    <location>
        <begin position="100"/>
        <end position="160"/>
    </location>
</feature>
<dbReference type="OrthoDB" id="5326346at2759"/>
<dbReference type="STRING" id="454130.A0A0U5G7R7"/>
<gene>
    <name evidence="2" type="ORF">ASPCAL07466</name>
</gene>
<keyword evidence="3" id="KW-1185">Reference proteome</keyword>
<name>A0A0U5G7R7_ASPCI</name>
<dbReference type="Proteomes" id="UP000054771">
    <property type="component" value="Unassembled WGS sequence"/>
</dbReference>
<feature type="compositionally biased region" description="Basic residues" evidence="1">
    <location>
        <begin position="63"/>
        <end position="72"/>
    </location>
</feature>
<dbReference type="Gene3D" id="3.30.710.10">
    <property type="entry name" value="Potassium Channel Kv1.1, Chain A"/>
    <property type="match status" value="1"/>
</dbReference>
<evidence type="ECO:0000313" key="3">
    <source>
        <dbReference type="Proteomes" id="UP000054771"/>
    </source>
</evidence>
<feature type="region of interest" description="Disordered" evidence="1">
    <location>
        <begin position="57"/>
        <end position="164"/>
    </location>
</feature>
<evidence type="ECO:0000313" key="2">
    <source>
        <dbReference type="EMBL" id="CEL06360.1"/>
    </source>
</evidence>
<dbReference type="OMA" id="YYECKTA"/>
<evidence type="ECO:0000256" key="1">
    <source>
        <dbReference type="SAM" id="MobiDB-lite"/>
    </source>
</evidence>
<dbReference type="InterPro" id="IPR011333">
    <property type="entry name" value="SKP1/BTB/POZ_sf"/>
</dbReference>
<dbReference type="AlphaFoldDB" id="A0A0U5G7R7"/>
<evidence type="ECO:0008006" key="4">
    <source>
        <dbReference type="Google" id="ProtNLM"/>
    </source>
</evidence>